<reference evidence="1 2" key="1">
    <citation type="submission" date="2015-12" db="EMBL/GenBank/DDBJ databases">
        <title>Nitrous oxide reduction kinetics distinguish bacteria harboring typical versus atypical NosZ.</title>
        <authorList>
            <person name="Yoon S."/>
            <person name="Nissen S."/>
            <person name="Park D."/>
            <person name="Sanford R.A."/>
            <person name="Loeffler F.E."/>
        </authorList>
    </citation>
    <scope>NUCLEOTIDE SEQUENCE [LARGE SCALE GENOMIC DNA]</scope>
    <source>
        <strain evidence="1 2">ATCC BAA-841</strain>
    </source>
</reference>
<evidence type="ECO:0008006" key="3">
    <source>
        <dbReference type="Google" id="ProtNLM"/>
    </source>
</evidence>
<evidence type="ECO:0000313" key="2">
    <source>
        <dbReference type="Proteomes" id="UP000070186"/>
    </source>
</evidence>
<name>A0A133XJ98_9RHOO</name>
<protein>
    <recommendedName>
        <fullName evidence="3">DUF4926 domain-containing protein</fullName>
    </recommendedName>
</protein>
<dbReference type="Proteomes" id="UP000070186">
    <property type="component" value="Unassembled WGS sequence"/>
</dbReference>
<gene>
    <name evidence="1" type="ORF">AT959_10000</name>
</gene>
<dbReference type="EMBL" id="LODL01000019">
    <property type="protein sequence ID" value="KXB31024.1"/>
    <property type="molecule type" value="Genomic_DNA"/>
</dbReference>
<dbReference type="RefSeq" id="WP_066882826.1">
    <property type="nucleotide sequence ID" value="NZ_LODL01000019.1"/>
</dbReference>
<sequence>MNAHPATVDRHGNAVQLGDRVRILAVSPDPDMDEDDLDMFNDMIGSTCEVERIDDEGAAWVAIWWNGFDGPLLTTVGLAPGQMEKAAA</sequence>
<keyword evidence="2" id="KW-1185">Reference proteome</keyword>
<evidence type="ECO:0000313" key="1">
    <source>
        <dbReference type="EMBL" id="KXB31024.1"/>
    </source>
</evidence>
<accession>A0A133XJ98</accession>
<organism evidence="1 2">
    <name type="scientific">Dechloromonas denitrificans</name>
    <dbReference type="NCBI Taxonomy" id="281362"/>
    <lineage>
        <taxon>Bacteria</taxon>
        <taxon>Pseudomonadati</taxon>
        <taxon>Pseudomonadota</taxon>
        <taxon>Betaproteobacteria</taxon>
        <taxon>Rhodocyclales</taxon>
        <taxon>Azonexaceae</taxon>
        <taxon>Dechloromonas</taxon>
    </lineage>
</organism>
<proteinExistence type="predicted"/>
<dbReference type="AlphaFoldDB" id="A0A133XJ98"/>
<comment type="caution">
    <text evidence="1">The sequence shown here is derived from an EMBL/GenBank/DDBJ whole genome shotgun (WGS) entry which is preliminary data.</text>
</comment>